<accession>A0A1N6SGS6</accession>
<protein>
    <submittedName>
        <fullName evidence="1">Uncharacterized protein</fullName>
    </submittedName>
</protein>
<name>A0A1N6SGS6_9RHOB</name>
<sequence length="61" mass="6927">MQALPLLNCPRAVHAARALIADPERAAQQPLYVRTMAWQIARDRACRDHVRYHLSHLPEGA</sequence>
<evidence type="ECO:0000313" key="1">
    <source>
        <dbReference type="EMBL" id="SIQ40260.1"/>
    </source>
</evidence>
<dbReference type="AlphaFoldDB" id="A0A1N6SGS6"/>
<proteinExistence type="predicted"/>
<evidence type="ECO:0000313" key="2">
    <source>
        <dbReference type="Proteomes" id="UP000323956"/>
    </source>
</evidence>
<organism evidence="1 2">
    <name type="scientific">Paracoccus thiocyanatus</name>
    <dbReference type="NCBI Taxonomy" id="34006"/>
    <lineage>
        <taxon>Bacteria</taxon>
        <taxon>Pseudomonadati</taxon>
        <taxon>Pseudomonadota</taxon>
        <taxon>Alphaproteobacteria</taxon>
        <taxon>Rhodobacterales</taxon>
        <taxon>Paracoccaceae</taxon>
        <taxon>Paracoccus</taxon>
    </lineage>
</organism>
<dbReference type="EMBL" id="FTMK01000007">
    <property type="protein sequence ID" value="SIQ40260.1"/>
    <property type="molecule type" value="Genomic_DNA"/>
</dbReference>
<reference evidence="1 2" key="1">
    <citation type="submission" date="2017-01" db="EMBL/GenBank/DDBJ databases">
        <authorList>
            <person name="Varghese N."/>
            <person name="Submissions S."/>
        </authorList>
    </citation>
    <scope>NUCLEOTIDE SEQUENCE [LARGE SCALE GENOMIC DNA]</scope>
    <source>
        <strain evidence="1 2">ATCC 700171</strain>
    </source>
</reference>
<gene>
    <name evidence="1" type="ORF">SAMN05421641_107106</name>
</gene>
<dbReference type="Proteomes" id="UP000323956">
    <property type="component" value="Unassembled WGS sequence"/>
</dbReference>